<dbReference type="SUPFAM" id="SSF55729">
    <property type="entry name" value="Acyl-CoA N-acyltransferases (Nat)"/>
    <property type="match status" value="1"/>
</dbReference>
<protein>
    <recommendedName>
        <fullName evidence="2">N-acetyltransferase domain-containing protein</fullName>
    </recommendedName>
</protein>
<dbReference type="InterPro" id="IPR000182">
    <property type="entry name" value="GNAT_dom"/>
</dbReference>
<dbReference type="Pfam" id="PF00583">
    <property type="entry name" value="Acetyltransf_1"/>
    <property type="match status" value="1"/>
</dbReference>
<feature type="domain" description="N-acetyltransferase" evidence="2">
    <location>
        <begin position="8"/>
        <end position="174"/>
    </location>
</feature>
<name>A0A9W6HN32_9MICO</name>
<dbReference type="InterPro" id="IPR016181">
    <property type="entry name" value="Acyl_CoA_acyltransferase"/>
</dbReference>
<dbReference type="AlphaFoldDB" id="A0A9W6HN32"/>
<evidence type="ECO:0000313" key="3">
    <source>
        <dbReference type="EMBL" id="GLJ96320.1"/>
    </source>
</evidence>
<gene>
    <name evidence="3" type="ORF">GCM10017591_23830</name>
</gene>
<dbReference type="Proteomes" id="UP001142291">
    <property type="component" value="Unassembled WGS sequence"/>
</dbReference>
<dbReference type="GO" id="GO:0016747">
    <property type="term" value="F:acyltransferase activity, transferring groups other than amino-acyl groups"/>
    <property type="evidence" value="ECO:0007669"/>
    <property type="project" value="InterPro"/>
</dbReference>
<dbReference type="RefSeq" id="WP_204963266.1">
    <property type="nucleotide sequence ID" value="NZ_BAAAUR010000001.1"/>
</dbReference>
<dbReference type="PROSITE" id="PS51186">
    <property type="entry name" value="GNAT"/>
    <property type="match status" value="1"/>
</dbReference>
<evidence type="ECO:0000259" key="2">
    <source>
        <dbReference type="PROSITE" id="PS51186"/>
    </source>
</evidence>
<sequence>MTSTPSPVRLAELDPTERSQWLARMEDAFTAGLHDAGIAPGEEPIPTAAEMEPELRSPDVSTFQIVCDDEIVGGAMIGANHAGRRRLELFFIDAGRHGGGIGARAWAAIEARYPDTDVWETDTPYFDQRNVHFYINRCGFQAVEFFHPGHQREEEGDGDHQGPDRSFRFEKRMPRIADGAGRIER</sequence>
<organism evidence="3 4">
    <name type="scientific">Microbacterium dextranolyticum</name>
    <dbReference type="NCBI Taxonomy" id="36806"/>
    <lineage>
        <taxon>Bacteria</taxon>
        <taxon>Bacillati</taxon>
        <taxon>Actinomycetota</taxon>
        <taxon>Actinomycetes</taxon>
        <taxon>Micrococcales</taxon>
        <taxon>Microbacteriaceae</taxon>
        <taxon>Microbacterium</taxon>
    </lineage>
</organism>
<proteinExistence type="predicted"/>
<dbReference type="Gene3D" id="3.40.630.30">
    <property type="match status" value="1"/>
</dbReference>
<keyword evidence="4" id="KW-1185">Reference proteome</keyword>
<comment type="caution">
    <text evidence="3">The sequence shown here is derived from an EMBL/GenBank/DDBJ whole genome shotgun (WGS) entry which is preliminary data.</text>
</comment>
<dbReference type="EMBL" id="BSER01000009">
    <property type="protein sequence ID" value="GLJ96320.1"/>
    <property type="molecule type" value="Genomic_DNA"/>
</dbReference>
<accession>A0A9W6HN32</accession>
<feature type="region of interest" description="Disordered" evidence="1">
    <location>
        <begin position="151"/>
        <end position="185"/>
    </location>
</feature>
<reference evidence="3" key="1">
    <citation type="journal article" date="2014" name="Int. J. Syst. Evol. Microbiol.">
        <title>Complete genome sequence of Corynebacterium casei LMG S-19264T (=DSM 44701T), isolated from a smear-ripened cheese.</title>
        <authorList>
            <consortium name="US DOE Joint Genome Institute (JGI-PGF)"/>
            <person name="Walter F."/>
            <person name="Albersmeier A."/>
            <person name="Kalinowski J."/>
            <person name="Ruckert C."/>
        </authorList>
    </citation>
    <scope>NUCLEOTIDE SEQUENCE</scope>
    <source>
        <strain evidence="3">VKM Ac-1940</strain>
    </source>
</reference>
<evidence type="ECO:0000313" key="4">
    <source>
        <dbReference type="Proteomes" id="UP001142291"/>
    </source>
</evidence>
<reference evidence="3" key="2">
    <citation type="submission" date="2023-01" db="EMBL/GenBank/DDBJ databases">
        <authorList>
            <person name="Sun Q."/>
            <person name="Evtushenko L."/>
        </authorList>
    </citation>
    <scope>NUCLEOTIDE SEQUENCE</scope>
    <source>
        <strain evidence="3">VKM Ac-1940</strain>
    </source>
</reference>
<evidence type="ECO:0000256" key="1">
    <source>
        <dbReference type="SAM" id="MobiDB-lite"/>
    </source>
</evidence>